<feature type="transmembrane region" description="Helical" evidence="1">
    <location>
        <begin position="133"/>
        <end position="156"/>
    </location>
</feature>
<keyword evidence="1" id="KW-0472">Membrane</keyword>
<feature type="transmembrane region" description="Helical" evidence="1">
    <location>
        <begin position="62"/>
        <end position="83"/>
    </location>
</feature>
<dbReference type="AlphaFoldDB" id="A0A2P8E546"/>
<feature type="transmembrane region" description="Helical" evidence="1">
    <location>
        <begin position="95"/>
        <end position="113"/>
    </location>
</feature>
<name>A0A2P8E546_9ACTN</name>
<dbReference type="EMBL" id="PYGE01000005">
    <property type="protein sequence ID" value="PSL04583.1"/>
    <property type="molecule type" value="Genomic_DNA"/>
</dbReference>
<dbReference type="OrthoDB" id="8159487at2"/>
<evidence type="ECO:0000313" key="2">
    <source>
        <dbReference type="EMBL" id="PSL04583.1"/>
    </source>
</evidence>
<keyword evidence="1" id="KW-0812">Transmembrane</keyword>
<sequence length="229" mass="23424">MDDQPAQNGFDRAAAVTRSLLGYGVLAGAVYLVVGVTLGLTRDGFDFSQHALSLLMLGDFGWIQRVNIIVVGLMVIAAAIGFARALAGSAVASRAAGLVGGYGGCLIASGVFPPDPTAGFPEGASSDGTVSGVLHLAFGAIGFVALAVAAVVVGGWCARRGETRWTRYSYTSAVVIVVGFVAGAALATETAGVVALWVAVVAGWAWLAALSVHLYRIIPHPDAHRRQST</sequence>
<evidence type="ECO:0000313" key="3">
    <source>
        <dbReference type="Proteomes" id="UP000243528"/>
    </source>
</evidence>
<reference evidence="2 3" key="1">
    <citation type="submission" date="2018-03" db="EMBL/GenBank/DDBJ databases">
        <title>Genomic Encyclopedia of Archaeal and Bacterial Type Strains, Phase II (KMG-II): from individual species to whole genera.</title>
        <authorList>
            <person name="Goeker M."/>
        </authorList>
    </citation>
    <scope>NUCLEOTIDE SEQUENCE [LARGE SCALE GENOMIC DNA]</scope>
    <source>
        <strain evidence="2 3">DSM 45211</strain>
    </source>
</reference>
<proteinExistence type="predicted"/>
<keyword evidence="3" id="KW-1185">Reference proteome</keyword>
<dbReference type="InterPro" id="IPR009339">
    <property type="entry name" value="DUF998"/>
</dbReference>
<accession>A0A2P8E546</accession>
<feature type="transmembrane region" description="Helical" evidence="1">
    <location>
        <begin position="168"/>
        <end position="188"/>
    </location>
</feature>
<feature type="transmembrane region" description="Helical" evidence="1">
    <location>
        <begin position="20"/>
        <end position="42"/>
    </location>
</feature>
<feature type="transmembrane region" description="Helical" evidence="1">
    <location>
        <begin position="194"/>
        <end position="218"/>
    </location>
</feature>
<dbReference type="Pfam" id="PF06197">
    <property type="entry name" value="DUF998"/>
    <property type="match status" value="1"/>
</dbReference>
<organism evidence="2 3">
    <name type="scientific">Haloactinopolyspora alba</name>
    <dbReference type="NCBI Taxonomy" id="648780"/>
    <lineage>
        <taxon>Bacteria</taxon>
        <taxon>Bacillati</taxon>
        <taxon>Actinomycetota</taxon>
        <taxon>Actinomycetes</taxon>
        <taxon>Jiangellales</taxon>
        <taxon>Jiangellaceae</taxon>
        <taxon>Haloactinopolyspora</taxon>
    </lineage>
</organism>
<protein>
    <submittedName>
        <fullName evidence="2">Uncharacterized protein DUF998</fullName>
    </submittedName>
</protein>
<dbReference type="RefSeq" id="WP_106536795.1">
    <property type="nucleotide sequence ID" value="NZ_PYGE01000005.1"/>
</dbReference>
<gene>
    <name evidence="2" type="ORF">CLV30_10546</name>
</gene>
<evidence type="ECO:0000256" key="1">
    <source>
        <dbReference type="SAM" id="Phobius"/>
    </source>
</evidence>
<comment type="caution">
    <text evidence="2">The sequence shown here is derived from an EMBL/GenBank/DDBJ whole genome shotgun (WGS) entry which is preliminary data.</text>
</comment>
<keyword evidence="1" id="KW-1133">Transmembrane helix</keyword>
<dbReference type="Proteomes" id="UP000243528">
    <property type="component" value="Unassembled WGS sequence"/>
</dbReference>